<organism evidence="1 2">
    <name type="scientific">Caerostris extrusa</name>
    <name type="common">Bark spider</name>
    <name type="synonym">Caerostris bankana</name>
    <dbReference type="NCBI Taxonomy" id="172846"/>
    <lineage>
        <taxon>Eukaryota</taxon>
        <taxon>Metazoa</taxon>
        <taxon>Ecdysozoa</taxon>
        <taxon>Arthropoda</taxon>
        <taxon>Chelicerata</taxon>
        <taxon>Arachnida</taxon>
        <taxon>Araneae</taxon>
        <taxon>Araneomorphae</taxon>
        <taxon>Entelegynae</taxon>
        <taxon>Araneoidea</taxon>
        <taxon>Araneidae</taxon>
        <taxon>Caerostris</taxon>
    </lineage>
</organism>
<dbReference type="Proteomes" id="UP001054945">
    <property type="component" value="Unassembled WGS sequence"/>
</dbReference>
<evidence type="ECO:0000313" key="2">
    <source>
        <dbReference type="Proteomes" id="UP001054945"/>
    </source>
</evidence>
<protein>
    <submittedName>
        <fullName evidence="1">Uncharacterized protein</fullName>
    </submittedName>
</protein>
<gene>
    <name evidence="1" type="ORF">CEXT_243961</name>
</gene>
<evidence type="ECO:0000313" key="1">
    <source>
        <dbReference type="EMBL" id="GIY23331.1"/>
    </source>
</evidence>
<reference evidence="1 2" key="1">
    <citation type="submission" date="2021-06" db="EMBL/GenBank/DDBJ databases">
        <title>Caerostris extrusa draft genome.</title>
        <authorList>
            <person name="Kono N."/>
            <person name="Arakawa K."/>
        </authorList>
    </citation>
    <scope>NUCLEOTIDE SEQUENCE [LARGE SCALE GENOMIC DNA]</scope>
</reference>
<sequence length="94" mass="10896">MSFLWLVLVGQKVGRRFNNNCKLSLILKHSNSIYALGLNSDLTNSKTEIVRATRSQIWQHQWERPLEEAAAQVERILDSPLEQRTSKELKSFKV</sequence>
<comment type="caution">
    <text evidence="1">The sequence shown here is derived from an EMBL/GenBank/DDBJ whole genome shotgun (WGS) entry which is preliminary data.</text>
</comment>
<dbReference type="AlphaFoldDB" id="A0AAV4RR89"/>
<accession>A0AAV4RR89</accession>
<proteinExistence type="predicted"/>
<dbReference type="EMBL" id="BPLR01008262">
    <property type="protein sequence ID" value="GIY23331.1"/>
    <property type="molecule type" value="Genomic_DNA"/>
</dbReference>
<name>A0AAV4RR89_CAEEX</name>
<keyword evidence="2" id="KW-1185">Reference proteome</keyword>